<dbReference type="EMBL" id="JAWHVN010000029">
    <property type="protein sequence ID" value="MDV2619095.1"/>
    <property type="molecule type" value="Genomic_DNA"/>
</dbReference>
<name>A0ABD5GRV0_9LACT</name>
<sequence>MKIYKNSQLGLPTFVVTSILSGDENSPNKTADFAELVVDCRLTPELEEVFEQVMSELAVQYHFTYEDIVTPVLSTLTDNQAPFIQLLTDLSGAKTTAASGSNDQGFFENVGIRTVVFGPGQHEQCHIANESIILEKSEEHIEILQSFIKKMQES</sequence>
<dbReference type="Gene3D" id="3.30.70.360">
    <property type="match status" value="1"/>
</dbReference>
<dbReference type="Gene3D" id="3.40.630.10">
    <property type="entry name" value="Zn peptidases"/>
    <property type="match status" value="1"/>
</dbReference>
<accession>A0ABD5GRV0</accession>
<dbReference type="InterPro" id="IPR002933">
    <property type="entry name" value="Peptidase_M20"/>
</dbReference>
<proteinExistence type="predicted"/>
<evidence type="ECO:0000313" key="1">
    <source>
        <dbReference type="EMBL" id="MDV2619095.1"/>
    </source>
</evidence>
<gene>
    <name evidence="1" type="ORF">RZO27_08140</name>
</gene>
<dbReference type="Pfam" id="PF01546">
    <property type="entry name" value="Peptidase_M20"/>
    <property type="match status" value="1"/>
</dbReference>
<dbReference type="AlphaFoldDB" id="A0ABD5GRV0"/>
<dbReference type="RefSeq" id="WP_308859186.1">
    <property type="nucleotide sequence ID" value="NZ_JAVFYY010000001.1"/>
</dbReference>
<dbReference type="SUPFAM" id="SSF53187">
    <property type="entry name" value="Zn-dependent exopeptidases"/>
    <property type="match status" value="1"/>
</dbReference>
<dbReference type="Proteomes" id="UP001186159">
    <property type="component" value="Unassembled WGS sequence"/>
</dbReference>
<reference evidence="1 2" key="1">
    <citation type="submission" date="2023-10" db="EMBL/GenBank/DDBJ databases">
        <title>Production of high quality cheese from raw caw milk (raw cheese).</title>
        <authorList>
            <person name="Samouris G."/>
        </authorList>
    </citation>
    <scope>NUCLEOTIDE SEQUENCE [LARGE SCALE GENOMIC DNA]</scope>
    <source>
        <strain evidence="1 2">MRS-5</strain>
    </source>
</reference>
<organism evidence="1 2">
    <name type="scientific">Lactococcus lactis</name>
    <dbReference type="NCBI Taxonomy" id="1358"/>
    <lineage>
        <taxon>Bacteria</taxon>
        <taxon>Bacillati</taxon>
        <taxon>Bacillota</taxon>
        <taxon>Bacilli</taxon>
        <taxon>Lactobacillales</taxon>
        <taxon>Streptococcaceae</taxon>
        <taxon>Lactococcus</taxon>
    </lineage>
</organism>
<protein>
    <submittedName>
        <fullName evidence="1">Peptidase dimerization domain-containing protein</fullName>
    </submittedName>
</protein>
<evidence type="ECO:0000313" key="2">
    <source>
        <dbReference type="Proteomes" id="UP001186159"/>
    </source>
</evidence>
<comment type="caution">
    <text evidence="1">The sequence shown here is derived from an EMBL/GenBank/DDBJ whole genome shotgun (WGS) entry which is preliminary data.</text>
</comment>